<feature type="compositionally biased region" description="Low complexity" evidence="1">
    <location>
        <begin position="1011"/>
        <end position="1054"/>
    </location>
</feature>
<dbReference type="PANTHER" id="PTHR47331">
    <property type="entry name" value="PHD-TYPE DOMAIN-CONTAINING PROTEIN"/>
    <property type="match status" value="1"/>
</dbReference>
<feature type="transmembrane region" description="Helical" evidence="2">
    <location>
        <begin position="1909"/>
        <end position="1936"/>
    </location>
</feature>
<reference evidence="6" key="1">
    <citation type="submission" date="2017-10" db="EMBL/GenBank/DDBJ databases">
        <title>Rapid genome shrinkage in a self-fertile nematode reveals novel sperm competition proteins.</title>
        <authorList>
            <person name="Yin D."/>
            <person name="Schwarz E.M."/>
            <person name="Thomas C.G."/>
            <person name="Felde R.L."/>
            <person name="Korf I.F."/>
            <person name="Cutter A.D."/>
            <person name="Schartner C.M."/>
            <person name="Ralston E.J."/>
            <person name="Meyer B.J."/>
            <person name="Haag E.S."/>
        </authorList>
    </citation>
    <scope>NUCLEOTIDE SEQUENCE [LARGE SCALE GENOMIC DNA]</scope>
    <source>
        <strain evidence="6">JU1422</strain>
    </source>
</reference>
<dbReference type="InterPro" id="IPR009878">
    <property type="entry name" value="Phlebovirus_G2_fusion"/>
</dbReference>
<dbReference type="Pfam" id="PF05380">
    <property type="entry name" value="Peptidase_A17"/>
    <property type="match status" value="1"/>
</dbReference>
<keyword evidence="2" id="KW-1133">Transmembrane helix</keyword>
<feature type="region of interest" description="Disordered" evidence="1">
    <location>
        <begin position="1078"/>
        <end position="1101"/>
    </location>
</feature>
<organism evidence="5 6">
    <name type="scientific">Caenorhabditis nigoni</name>
    <dbReference type="NCBI Taxonomy" id="1611254"/>
    <lineage>
        <taxon>Eukaryota</taxon>
        <taxon>Metazoa</taxon>
        <taxon>Ecdysozoa</taxon>
        <taxon>Nematoda</taxon>
        <taxon>Chromadorea</taxon>
        <taxon>Rhabditida</taxon>
        <taxon>Rhabditina</taxon>
        <taxon>Rhabditomorpha</taxon>
        <taxon>Rhabditoidea</taxon>
        <taxon>Rhabditidae</taxon>
        <taxon>Peloderinae</taxon>
        <taxon>Caenorhabditis</taxon>
    </lineage>
</organism>
<comment type="caution">
    <text evidence="5">The sequence shown here is derived from an EMBL/GenBank/DDBJ whole genome shotgun (WGS) entry which is preliminary data.</text>
</comment>
<protein>
    <recommendedName>
        <fullName evidence="4">Integrase catalytic domain-containing protein</fullName>
    </recommendedName>
</protein>
<feature type="region of interest" description="Disordered" evidence="1">
    <location>
        <begin position="1003"/>
        <end position="1065"/>
    </location>
</feature>
<dbReference type="SUPFAM" id="SSF53098">
    <property type="entry name" value="Ribonuclease H-like"/>
    <property type="match status" value="1"/>
</dbReference>
<keyword evidence="6" id="KW-1185">Reference proteome</keyword>
<proteinExistence type="predicted"/>
<accession>A0A2G5UAN0</accession>
<evidence type="ECO:0000256" key="2">
    <source>
        <dbReference type="SAM" id="Phobius"/>
    </source>
</evidence>
<dbReference type="Pfam" id="PF18701">
    <property type="entry name" value="DUF5641"/>
    <property type="match status" value="1"/>
</dbReference>
<dbReference type="InterPro" id="IPR008042">
    <property type="entry name" value="Retrotrans_Pao"/>
</dbReference>
<dbReference type="OrthoDB" id="5875705at2759"/>
<keyword evidence="3" id="KW-0732">Signal</keyword>
<evidence type="ECO:0000256" key="3">
    <source>
        <dbReference type="SAM" id="SignalP"/>
    </source>
</evidence>
<dbReference type="InterPro" id="IPR001584">
    <property type="entry name" value="Integrase_cat-core"/>
</dbReference>
<feature type="signal peptide" evidence="3">
    <location>
        <begin position="1"/>
        <end position="25"/>
    </location>
</feature>
<dbReference type="InterPro" id="IPR012337">
    <property type="entry name" value="RNaseH-like_sf"/>
</dbReference>
<dbReference type="InterPro" id="IPR040676">
    <property type="entry name" value="DUF5641"/>
</dbReference>
<sequence>MFLNPSPGIYKIAALFMLFSQSVTCSLDKKTEIHSHDCNTTGQEAIDLVATEYLPGYLYDLTEDTMQVKQHELPYKEHEIPKLNKRQVVSEITKVFDPLQYFAPLYLEGKIILRQLSDHTIKWTDLAKEEIVIKMIQYRKRIDSTILKFKRHIDFKKNEEVELTVFTDASEIAYGACIYLKTKKEDHKGQFKVHLLIAKQRIAPKTNPLTIPRLELLGIAVGVRLLKYTLKKMQLNAKNIDIFSDSTIALAQIKNQSSPKGEKQPIFVENRTREIWNTLQDLKKEDESRNINLAHVFTDQNPADHITRGCYTLKELVKTNFLNGTVWMSDNQHKDHPYNISENKITVPVPVDDIPNIEKSNAVKTLVVKSKKQTILENEVIPLARINKLNRTMRITAFVLRYIKHKVYDKLSKETKQKLDKKIPELQRIPKCNGWLTLAEINTSENLLIRINQQTYKITAKPKQNQILLNTEKPDLIIYQHHRAHNITNKPIIHTKSELARQIIQKVHSENIHAGPATTLGIILEKYAGSKWRAAVKKELKKCFKCRRYNNHSFRLAHPGYIPERRTTECVAFTHTGVDFLGPIITQRNSSAEQEKAYIALFTCATTRLVHLELVRNLSTDEFLLALSRFMNRRGYPKTITSDNAATFKLTAEILEKYTTRANEEILELPMKTITSYQEKDQFRKTQNIERAMTRIGVKWYFNTALAPWQGGFFERLVGLVKKALKHAIGDEKYITKDLETVMIECENLVNRRPITYIDEDSEDVKLLRPIDLITPQIQFPSFDEDGMNDEYAVYTTNFREVKEHVKRFWQVFYRDYLNQNKNFRSIQQSNKAYSNLVKPIIGEVVLLKDDKAPRQKWKVGVITELIEGRDGEIRSVRVKTTLKKKKRDGDPTYKQVKTQIVTRPLQLVIPLEIRPTTEKEVVEKIENNLSSPARQAKAKLVKTRPNRVPLSWYKLLVMSILALCLFAFAPIEANKLDRYTMNYTTNPTSTTTEIPFTTPVETTTKRKAKTTTSTTPSTTSTSTETITTTAIRSTTSTVRSTTPQTTTRPTTTTTEEKTSTRRLTTPETTTRIVTTTVEPKTSTSKLTTTRTTTNPPTTTLELTTSTTETIVPEVVEDTIPEVVENISEHDLVNDYHPGLQKIVHANYPKQEGQKRAATTPKPKTTTSTSTSTSTTTTATKKSVEFFGSHDSKSRIECTQRGANLIEEDEVANKTNSVCTENWCDHSVITKQKVTEILIPPEFTLHKHTITWKKPLGNKHVVIEKSCPATDFCWKSVKYFNCFLCTRFLFNPQCHPKLMIGLVILLLALPFKIILCLCHIGDMWKMNVAIVRRIANLFGCCKNSNNQEEIEMRPLRKQNNSKLPAIRNWRDRIRNRTGRNRHRQNRTKTLEKPRTRTYEVTTVDREGIQTFDVNQTGSRTPTPPITVLAITIFCLLASSVIADTCDESYPISHDQVTCNEQNICRIERTEDLFFTPTVKTICLQIVSEKKVIAKFKLTVSHNFRKCQKGPIMYTKNVTVHADSSKRCHGMGECVDRKCLDVGPNSKLNEFPEGNKYPGHTYCTSSCGGIWCKCLLPTEACLFYRTYAVPTTDDKFEIYSCETWSNAINFQAVVNIDNREIEEVFIVQEGEDHKFKYRVGKKDQYIDVKIKLLDASGESGLSILGKKFIQSNEKIALAAITNEIFPLECTETGECNYRETCNCNAAEAEAICECKVPDLYKIVEDKHHNLPVITERYHLSTTPDNIPTIKMKHNKLHVQLVMEQSYHSTVIESKIDCTIPKTTPYTGCYNCLKGASQNITCTSPEPTHAKLSCDNNEFIDVLTCDKKGIVNVIHRKFNSSSPKGECSVLCGEKNHTFKIDGKLIYVSHTTLIEYLNEVLHSEKSISDIHPWHVPDVWNIVNTISKGLVQIVSALFALAVTALVLYLCCIPTCLRLIVGERRR</sequence>
<gene>
    <name evidence="5" type="primary">Cnig_chr_IV.g15517</name>
    <name evidence="5" type="ORF">B9Z55_015517</name>
</gene>
<dbReference type="InterPro" id="IPR036397">
    <property type="entry name" value="RNaseH_sf"/>
</dbReference>
<evidence type="ECO:0000256" key="1">
    <source>
        <dbReference type="SAM" id="MobiDB-lite"/>
    </source>
</evidence>
<feature type="region of interest" description="Disordered" evidence="1">
    <location>
        <begin position="1146"/>
        <end position="1178"/>
    </location>
</feature>
<evidence type="ECO:0000313" key="6">
    <source>
        <dbReference type="Proteomes" id="UP000230233"/>
    </source>
</evidence>
<evidence type="ECO:0000313" key="5">
    <source>
        <dbReference type="EMBL" id="PIC36584.1"/>
    </source>
</evidence>
<dbReference type="Pfam" id="PF17921">
    <property type="entry name" value="Integrase_H2C2"/>
    <property type="match status" value="1"/>
</dbReference>
<dbReference type="PROSITE" id="PS50994">
    <property type="entry name" value="INTEGRASE"/>
    <property type="match status" value="1"/>
</dbReference>
<dbReference type="STRING" id="1611254.A0A2G5UAN0"/>
<feature type="compositionally biased region" description="Low complexity" evidence="1">
    <location>
        <begin position="1157"/>
        <end position="1178"/>
    </location>
</feature>
<dbReference type="InterPro" id="IPR041588">
    <property type="entry name" value="Integrase_H2C2"/>
</dbReference>
<feature type="chain" id="PRO_5013781364" description="Integrase catalytic domain-containing protein" evidence="3">
    <location>
        <begin position="26"/>
        <end position="1941"/>
    </location>
</feature>
<dbReference type="PANTHER" id="PTHR47331:SF4">
    <property type="entry name" value="PEPTIDASE S1 DOMAIN-CONTAINING PROTEIN"/>
    <property type="match status" value="1"/>
</dbReference>
<dbReference type="Gene3D" id="2.60.40.3770">
    <property type="match status" value="1"/>
</dbReference>
<dbReference type="Pfam" id="PF07245">
    <property type="entry name" value="Phlebovirus_G2"/>
    <property type="match status" value="1"/>
</dbReference>
<evidence type="ECO:0000259" key="4">
    <source>
        <dbReference type="PROSITE" id="PS50994"/>
    </source>
</evidence>
<name>A0A2G5UAN0_9PELO</name>
<keyword evidence="2" id="KW-0812">Transmembrane</keyword>
<dbReference type="Gene3D" id="3.30.420.10">
    <property type="entry name" value="Ribonuclease H-like superfamily/Ribonuclease H"/>
    <property type="match status" value="2"/>
</dbReference>
<dbReference type="Proteomes" id="UP000230233">
    <property type="component" value="Chromosome IV"/>
</dbReference>
<keyword evidence="2" id="KW-0472">Membrane</keyword>
<feature type="domain" description="Integrase catalytic" evidence="4">
    <location>
        <begin position="559"/>
        <end position="778"/>
    </location>
</feature>
<feature type="transmembrane region" description="Helical" evidence="2">
    <location>
        <begin position="1298"/>
        <end position="1324"/>
    </location>
</feature>
<dbReference type="GO" id="GO:0003676">
    <property type="term" value="F:nucleic acid binding"/>
    <property type="evidence" value="ECO:0007669"/>
    <property type="project" value="InterPro"/>
</dbReference>
<dbReference type="EMBL" id="PDUG01000004">
    <property type="protein sequence ID" value="PIC36584.1"/>
    <property type="molecule type" value="Genomic_DNA"/>
</dbReference>
<dbReference type="GO" id="GO:0015074">
    <property type="term" value="P:DNA integration"/>
    <property type="evidence" value="ECO:0007669"/>
    <property type="project" value="InterPro"/>
</dbReference>